<accession>A0ABV5A9C3</accession>
<evidence type="ECO:0000313" key="1">
    <source>
        <dbReference type="EMBL" id="MFB5188877.1"/>
    </source>
</evidence>
<name>A0ABV5A9C3_9BACL</name>
<dbReference type="RefSeq" id="WP_275475706.1">
    <property type="nucleotide sequence ID" value="NZ_CP162940.1"/>
</dbReference>
<reference evidence="1 2" key="1">
    <citation type="journal article" date="2024" name="Int. J. Mol. Sci.">
        <title>Exploration of Alicyclobacillus spp. Genome in Search of Antibiotic Resistance.</title>
        <authorList>
            <person name="Bucka-Kolendo J."/>
            <person name="Kiousi D.E."/>
            <person name="Dekowska A."/>
            <person name="Mikolajczuk-Szczyrba A."/>
            <person name="Karadedos D.M."/>
            <person name="Michael P."/>
            <person name="Galanis A."/>
            <person name="Sokolowska B."/>
        </authorList>
    </citation>
    <scope>NUCLEOTIDE SEQUENCE [LARGE SCALE GENOMIC DNA]</scope>
    <source>
        <strain evidence="1 2">KKP 3000</strain>
    </source>
</reference>
<evidence type="ECO:0008006" key="3">
    <source>
        <dbReference type="Google" id="ProtNLM"/>
    </source>
</evidence>
<proteinExistence type="predicted"/>
<dbReference type="EMBL" id="JBDXSU010000001">
    <property type="protein sequence ID" value="MFB5188877.1"/>
    <property type="molecule type" value="Genomic_DNA"/>
</dbReference>
<gene>
    <name evidence="1" type="ORF">KKP3000_001311</name>
</gene>
<keyword evidence="2" id="KW-1185">Reference proteome</keyword>
<evidence type="ECO:0000313" key="2">
    <source>
        <dbReference type="Proteomes" id="UP001579974"/>
    </source>
</evidence>
<sequence length="165" mass="17801">MNQKNNATPVMINVGTITSGSGVYVAQRNLVLGVSSHVKSNNGLGTIGSNNLLRGNISVVYDSDFIDTPIDDRDIKIYQENQTSSTTETTQVGFDSINVATLSQNSGIFVGDVKVTGLDAHSKQNNATGTTYGHRNVDMQNLNYVYDSDAIDTPIHDQDIKLQSC</sequence>
<organism evidence="1 2">
    <name type="scientific">Alicyclobacillus fastidiosus</name>
    <dbReference type="NCBI Taxonomy" id="392011"/>
    <lineage>
        <taxon>Bacteria</taxon>
        <taxon>Bacillati</taxon>
        <taxon>Bacillota</taxon>
        <taxon>Bacilli</taxon>
        <taxon>Bacillales</taxon>
        <taxon>Alicyclobacillaceae</taxon>
        <taxon>Alicyclobacillus</taxon>
    </lineage>
</organism>
<protein>
    <recommendedName>
        <fullName evidence="3">Spore germination protein GerPA/GerPF</fullName>
    </recommendedName>
</protein>
<dbReference type="Proteomes" id="UP001579974">
    <property type="component" value="Unassembled WGS sequence"/>
</dbReference>
<comment type="caution">
    <text evidence="1">The sequence shown here is derived from an EMBL/GenBank/DDBJ whole genome shotgun (WGS) entry which is preliminary data.</text>
</comment>